<dbReference type="AlphaFoldDB" id="A0A284R970"/>
<organism evidence="1 2">
    <name type="scientific">Armillaria ostoyae</name>
    <name type="common">Armillaria root rot fungus</name>
    <dbReference type="NCBI Taxonomy" id="47428"/>
    <lineage>
        <taxon>Eukaryota</taxon>
        <taxon>Fungi</taxon>
        <taxon>Dikarya</taxon>
        <taxon>Basidiomycota</taxon>
        <taxon>Agaricomycotina</taxon>
        <taxon>Agaricomycetes</taxon>
        <taxon>Agaricomycetidae</taxon>
        <taxon>Agaricales</taxon>
        <taxon>Marasmiineae</taxon>
        <taxon>Physalacriaceae</taxon>
        <taxon>Armillaria</taxon>
    </lineage>
</organism>
<dbReference type="EMBL" id="FUEG01000006">
    <property type="protein sequence ID" value="SJL05278.1"/>
    <property type="molecule type" value="Genomic_DNA"/>
</dbReference>
<proteinExistence type="predicted"/>
<accession>A0A284R970</accession>
<evidence type="ECO:0000313" key="2">
    <source>
        <dbReference type="Proteomes" id="UP000219338"/>
    </source>
</evidence>
<protein>
    <submittedName>
        <fullName evidence="1">Uncharacterized protein</fullName>
    </submittedName>
</protein>
<keyword evidence="2" id="KW-1185">Reference proteome</keyword>
<dbReference type="Proteomes" id="UP000219338">
    <property type="component" value="Unassembled WGS sequence"/>
</dbReference>
<name>A0A284R970_ARMOS</name>
<reference evidence="2" key="1">
    <citation type="journal article" date="2017" name="Nat. Ecol. Evol.">
        <title>Genome expansion and lineage-specific genetic innovations in the forest pathogenic fungi Armillaria.</title>
        <authorList>
            <person name="Sipos G."/>
            <person name="Prasanna A.N."/>
            <person name="Walter M.C."/>
            <person name="O'Connor E."/>
            <person name="Balint B."/>
            <person name="Krizsan K."/>
            <person name="Kiss B."/>
            <person name="Hess J."/>
            <person name="Varga T."/>
            <person name="Slot J."/>
            <person name="Riley R."/>
            <person name="Boka B."/>
            <person name="Rigling D."/>
            <person name="Barry K."/>
            <person name="Lee J."/>
            <person name="Mihaltcheva S."/>
            <person name="LaButti K."/>
            <person name="Lipzen A."/>
            <person name="Waldron R."/>
            <person name="Moloney N.M."/>
            <person name="Sperisen C."/>
            <person name="Kredics L."/>
            <person name="Vagvoelgyi C."/>
            <person name="Patrignani A."/>
            <person name="Fitzpatrick D."/>
            <person name="Nagy I."/>
            <person name="Doyle S."/>
            <person name="Anderson J.B."/>
            <person name="Grigoriev I.V."/>
            <person name="Gueldener U."/>
            <person name="Muensterkoetter M."/>
            <person name="Nagy L.G."/>
        </authorList>
    </citation>
    <scope>NUCLEOTIDE SEQUENCE [LARGE SCALE GENOMIC DNA]</scope>
    <source>
        <strain evidence="2">C18/9</strain>
    </source>
</reference>
<evidence type="ECO:0000313" key="1">
    <source>
        <dbReference type="EMBL" id="SJL05278.1"/>
    </source>
</evidence>
<gene>
    <name evidence="1" type="ORF">ARMOST_08644</name>
</gene>
<dbReference type="OrthoDB" id="2975457at2759"/>
<sequence>MSDEMMGKTTSKQFKKDGVKCCKEMKHHCQCYLEIEEKEKDGEMMYRSRDCQVADWKQQKIGCGKSLDISAAFDDVHIGDSESNTKKSGRAHRSPRVVRLIEYLENTTKHDYLVETTPGKSDDVFSIKFDEVLGAVALINVRNILFTSSSPSVEGAADVCSRWL</sequence>